<reference evidence="2 3" key="1">
    <citation type="submission" date="2016-06" db="EMBL/GenBank/DDBJ databases">
        <title>Evolution of pathogenesis and genome organization in the Tremellales.</title>
        <authorList>
            <person name="Cuomo C."/>
            <person name="Litvintseva A."/>
            <person name="Heitman J."/>
            <person name="Chen Y."/>
            <person name="Sun S."/>
            <person name="Springer D."/>
            <person name="Dromer F."/>
            <person name="Young S."/>
            <person name="Zeng Q."/>
            <person name="Chapman S."/>
            <person name="Gujja S."/>
            <person name="Saif S."/>
            <person name="Birren B."/>
        </authorList>
    </citation>
    <scope>NUCLEOTIDE SEQUENCE [LARGE SCALE GENOMIC DNA]</scope>
    <source>
        <strain evidence="2 3">CBS 6273</strain>
    </source>
</reference>
<gene>
    <name evidence="2" type="ORF">I350_07110</name>
</gene>
<protein>
    <submittedName>
        <fullName evidence="2">Uncharacterized protein</fullName>
    </submittedName>
</protein>
<evidence type="ECO:0000313" key="3">
    <source>
        <dbReference type="Proteomes" id="UP000095149"/>
    </source>
</evidence>
<name>A0A1E3JGB9_9TREE</name>
<sequence length="177" mass="19915">MSGNSIPETFLEYEKRTEEGLAEAIESMIPVSISDIQLGPETTCEDFVRDTCQHEQSLFRHAAFDVASRLSTTEQVGTNEPMLGNTEVDDNDEDGRPVDGQLLVKAVWLEPTMYSAMVGRPIEDVPKYARTLDYMESIQRGLATMRGEERGSEDEDDEMDYDGVDSENEGVWGTYRQ</sequence>
<accession>A0A1E3JGB9</accession>
<feature type="compositionally biased region" description="Acidic residues" evidence="1">
    <location>
        <begin position="151"/>
        <end position="168"/>
    </location>
</feature>
<evidence type="ECO:0000256" key="1">
    <source>
        <dbReference type="SAM" id="MobiDB-lite"/>
    </source>
</evidence>
<organism evidence="2 3">
    <name type="scientific">Cryptococcus amylolentus CBS 6273</name>
    <dbReference type="NCBI Taxonomy" id="1296118"/>
    <lineage>
        <taxon>Eukaryota</taxon>
        <taxon>Fungi</taxon>
        <taxon>Dikarya</taxon>
        <taxon>Basidiomycota</taxon>
        <taxon>Agaricomycotina</taxon>
        <taxon>Tremellomycetes</taxon>
        <taxon>Tremellales</taxon>
        <taxon>Cryptococcaceae</taxon>
        <taxon>Cryptococcus</taxon>
    </lineage>
</organism>
<dbReference type="Proteomes" id="UP000095149">
    <property type="component" value="Unassembled WGS sequence"/>
</dbReference>
<comment type="caution">
    <text evidence="2">The sequence shown here is derived from an EMBL/GenBank/DDBJ whole genome shotgun (WGS) entry which is preliminary data.</text>
</comment>
<evidence type="ECO:0000313" key="2">
    <source>
        <dbReference type="EMBL" id="ODN98961.1"/>
    </source>
</evidence>
<dbReference type="AlphaFoldDB" id="A0A1E3JGB9"/>
<dbReference type="EMBL" id="MEKH01000012">
    <property type="protein sequence ID" value="ODN98961.1"/>
    <property type="molecule type" value="Genomic_DNA"/>
</dbReference>
<feature type="region of interest" description="Disordered" evidence="1">
    <location>
        <begin position="144"/>
        <end position="177"/>
    </location>
</feature>
<feature type="region of interest" description="Disordered" evidence="1">
    <location>
        <begin position="72"/>
        <end position="97"/>
    </location>
</feature>
<proteinExistence type="predicted"/>